<dbReference type="GO" id="GO:0006783">
    <property type="term" value="P:heme biosynthetic process"/>
    <property type="evidence" value="ECO:0007669"/>
    <property type="project" value="TreeGrafter"/>
</dbReference>
<evidence type="ECO:0000256" key="4">
    <source>
        <dbReference type="ARBA" id="ARBA00022679"/>
    </source>
</evidence>
<proteinExistence type="inferred from homology"/>
<evidence type="ECO:0000256" key="2">
    <source>
        <dbReference type="ARBA" id="ARBA00005638"/>
    </source>
</evidence>
<dbReference type="PANTHER" id="PTHR11557">
    <property type="entry name" value="PORPHOBILINOGEN DEAMINASE"/>
    <property type="match status" value="1"/>
</dbReference>
<gene>
    <name evidence="8" type="ORF">SAMN02910417_01272</name>
</gene>
<comment type="catalytic activity">
    <reaction evidence="6">
        <text>4 porphobilinogen + H2O = hydroxymethylbilane + 4 NH4(+)</text>
        <dbReference type="Rhea" id="RHEA:13185"/>
        <dbReference type="ChEBI" id="CHEBI:15377"/>
        <dbReference type="ChEBI" id="CHEBI:28938"/>
        <dbReference type="ChEBI" id="CHEBI:57845"/>
        <dbReference type="ChEBI" id="CHEBI:58126"/>
        <dbReference type="EC" id="2.5.1.61"/>
    </reaction>
</comment>
<accession>A0A1G6B9Z6</accession>
<reference evidence="8 9" key="1">
    <citation type="submission" date="2016-10" db="EMBL/GenBank/DDBJ databases">
        <authorList>
            <person name="de Groot N.N."/>
        </authorList>
    </citation>
    <scope>NUCLEOTIDE SEQUENCE [LARGE SCALE GENOMIC DNA]</scope>
    <source>
        <strain evidence="8 9">DSM 3217</strain>
    </source>
</reference>
<evidence type="ECO:0000256" key="3">
    <source>
        <dbReference type="ARBA" id="ARBA00012655"/>
    </source>
</evidence>
<feature type="domain" description="Porphobilinogen deaminase N-terminal" evidence="7">
    <location>
        <begin position="4"/>
        <end position="233"/>
    </location>
</feature>
<dbReference type="PRINTS" id="PR00151">
    <property type="entry name" value="PORPHBDMNASE"/>
</dbReference>
<dbReference type="EMBL" id="FMXR01000009">
    <property type="protein sequence ID" value="SDB17441.1"/>
    <property type="molecule type" value="Genomic_DNA"/>
</dbReference>
<organism evidence="8 9">
    <name type="scientific">Eubacterium oxidoreducens</name>
    <dbReference type="NCBI Taxonomy" id="1732"/>
    <lineage>
        <taxon>Bacteria</taxon>
        <taxon>Bacillati</taxon>
        <taxon>Bacillota</taxon>
        <taxon>Clostridia</taxon>
        <taxon>Eubacteriales</taxon>
        <taxon>Eubacteriaceae</taxon>
        <taxon>Eubacterium</taxon>
    </lineage>
</organism>
<dbReference type="Proteomes" id="UP000199228">
    <property type="component" value="Unassembled WGS sequence"/>
</dbReference>
<dbReference type="SUPFAM" id="SSF53850">
    <property type="entry name" value="Periplasmic binding protein-like II"/>
    <property type="match status" value="1"/>
</dbReference>
<dbReference type="GO" id="GO:0005737">
    <property type="term" value="C:cytoplasm"/>
    <property type="evidence" value="ECO:0007669"/>
    <property type="project" value="TreeGrafter"/>
</dbReference>
<dbReference type="Gene3D" id="3.40.190.10">
    <property type="entry name" value="Periplasmic binding protein-like II"/>
    <property type="match status" value="2"/>
</dbReference>
<dbReference type="InterPro" id="IPR022417">
    <property type="entry name" value="Porphobilin_deaminase_N"/>
</dbReference>
<evidence type="ECO:0000259" key="7">
    <source>
        <dbReference type="Pfam" id="PF01379"/>
    </source>
</evidence>
<keyword evidence="9" id="KW-1185">Reference proteome</keyword>
<evidence type="ECO:0000256" key="1">
    <source>
        <dbReference type="ARBA" id="ARBA00002869"/>
    </source>
</evidence>
<dbReference type="AlphaFoldDB" id="A0A1G6B9Z6"/>
<keyword evidence="5" id="KW-0627">Porphyrin biosynthesis</keyword>
<dbReference type="PANTHER" id="PTHR11557:SF0">
    <property type="entry name" value="PORPHOBILINOGEN DEAMINASE"/>
    <property type="match status" value="1"/>
</dbReference>
<dbReference type="GO" id="GO:0004418">
    <property type="term" value="F:hydroxymethylbilane synthase activity"/>
    <property type="evidence" value="ECO:0007669"/>
    <property type="project" value="UniProtKB-EC"/>
</dbReference>
<dbReference type="STRING" id="1732.SAMN02910417_01272"/>
<dbReference type="InterPro" id="IPR000860">
    <property type="entry name" value="HemC"/>
</dbReference>
<dbReference type="RefSeq" id="WP_176762317.1">
    <property type="nucleotide sequence ID" value="NZ_FMXR01000009.1"/>
</dbReference>
<keyword evidence="4" id="KW-0808">Transferase</keyword>
<evidence type="ECO:0000256" key="6">
    <source>
        <dbReference type="ARBA" id="ARBA00048169"/>
    </source>
</evidence>
<dbReference type="PIRSF" id="PIRSF001438">
    <property type="entry name" value="4pyrrol_synth_OHMeBilane_synth"/>
    <property type="match status" value="1"/>
</dbReference>
<comment type="similarity">
    <text evidence="2">Belongs to the HMBS family.</text>
</comment>
<sequence length="321" mass="35235">MNIIRVGTRGSALALKQVQIVADLIHEKHPEIEIQNVIIKTSGDKITDKSLAAIGGKGLFLKEIEERLAAGDIDIAVHSGKDMPSYTPEPFIIPAVLPREDDADLFIIADRNTNPDARKALEYISNLQNIEDAEIHNNMNFNITIGTSSPRREELIKRLLPGSSTTLLRGNVPTRLTKLAVGECDATLLASAGIKRLGINLAENGIIAVPVPDEYMIPASCQGIIAVETIKGNPVADIISEINDANTKFIFDHERALMKMLNADCHDAAAVNIKYLSETKNHIKISAFYKNSDIAVRTCNIEEIDTAVDDIREQIKLRKNN</sequence>
<evidence type="ECO:0000313" key="8">
    <source>
        <dbReference type="EMBL" id="SDB17441.1"/>
    </source>
</evidence>
<protein>
    <recommendedName>
        <fullName evidence="3">hydroxymethylbilane synthase</fullName>
        <ecNumber evidence="3">2.5.1.61</ecNumber>
    </recommendedName>
</protein>
<name>A0A1G6B9Z6_EUBOX</name>
<comment type="function">
    <text evidence="1">Tetrapolymerization of the monopyrrole PBG into the hydroxymethylbilane pre-uroporphyrinogen in several discrete steps.</text>
</comment>
<dbReference type="EC" id="2.5.1.61" evidence="3"/>
<evidence type="ECO:0000313" key="9">
    <source>
        <dbReference type="Proteomes" id="UP000199228"/>
    </source>
</evidence>
<dbReference type="Pfam" id="PF01379">
    <property type="entry name" value="Porphobil_deam"/>
    <property type="match status" value="1"/>
</dbReference>
<evidence type="ECO:0000256" key="5">
    <source>
        <dbReference type="ARBA" id="ARBA00023244"/>
    </source>
</evidence>